<dbReference type="FunCoup" id="A0A804I1U3">
    <property type="interactions" value="207"/>
</dbReference>
<dbReference type="InParanoid" id="A0A804I1U3"/>
<dbReference type="EMBL" id="HG996467">
    <property type="protein sequence ID" value="CAG1861793.1"/>
    <property type="molecule type" value="Genomic_DNA"/>
</dbReference>
<gene>
    <name evidence="1" type="ORF">GSMUA_66870.1</name>
</gene>
<evidence type="ECO:0000313" key="3">
    <source>
        <dbReference type="Proteomes" id="UP000012960"/>
    </source>
</evidence>
<dbReference type="EnsemblPlants" id="Ma02_t11870.1">
    <property type="protein sequence ID" value="Ma02_p11870.1"/>
    <property type="gene ID" value="Ma02_g11870"/>
</dbReference>
<dbReference type="OMA" id="QGFRECV"/>
<sequence>MKSSSHLKLVSIICRKPGGRHKHGRGRQEEVTSRRGACTMLLLELGIWIIPFTLVLAPCRRLVLLVSRIQGFRECVLRSRSTSPAIWSRLARLNTMTFVI</sequence>
<dbReference type="Gramene" id="Ma02_t11870.1">
    <property type="protein sequence ID" value="Ma02_p11870.1"/>
    <property type="gene ID" value="Ma02_g11870"/>
</dbReference>
<organism evidence="2 3">
    <name type="scientific">Musa acuminata subsp. malaccensis</name>
    <name type="common">Wild banana</name>
    <name type="synonym">Musa malaccensis</name>
    <dbReference type="NCBI Taxonomy" id="214687"/>
    <lineage>
        <taxon>Eukaryota</taxon>
        <taxon>Viridiplantae</taxon>
        <taxon>Streptophyta</taxon>
        <taxon>Embryophyta</taxon>
        <taxon>Tracheophyta</taxon>
        <taxon>Spermatophyta</taxon>
        <taxon>Magnoliopsida</taxon>
        <taxon>Liliopsida</taxon>
        <taxon>Zingiberales</taxon>
        <taxon>Musaceae</taxon>
        <taxon>Musa</taxon>
    </lineage>
</organism>
<accession>A0A804I1U3</accession>
<reference evidence="1" key="1">
    <citation type="submission" date="2021-03" db="EMBL/GenBank/DDBJ databases">
        <authorList>
            <consortium name="Genoscope - CEA"/>
            <person name="William W."/>
        </authorList>
    </citation>
    <scope>NUCLEOTIDE SEQUENCE</scope>
    <source>
        <strain evidence="1">Doubled-haploid Pahang</strain>
    </source>
</reference>
<name>A0A804I1U3_MUSAM</name>
<reference evidence="2" key="2">
    <citation type="submission" date="2021-05" db="UniProtKB">
        <authorList>
            <consortium name="EnsemblPlants"/>
        </authorList>
    </citation>
    <scope>IDENTIFICATION</scope>
    <source>
        <strain evidence="2">subsp. malaccensis</strain>
    </source>
</reference>
<proteinExistence type="predicted"/>
<dbReference type="Proteomes" id="UP000012960">
    <property type="component" value="Unplaced"/>
</dbReference>
<evidence type="ECO:0000313" key="2">
    <source>
        <dbReference type="EnsemblPlants" id="Ma02_p11870.1"/>
    </source>
</evidence>
<keyword evidence="3" id="KW-1185">Reference proteome</keyword>
<dbReference type="AlphaFoldDB" id="A0A804I1U3"/>
<evidence type="ECO:0000313" key="1">
    <source>
        <dbReference type="EMBL" id="CAG1861793.1"/>
    </source>
</evidence>
<protein>
    <submittedName>
        <fullName evidence="1">(wild Malaysian banana) hypothetical protein</fullName>
    </submittedName>
</protein>